<dbReference type="SUPFAM" id="SSF51735">
    <property type="entry name" value="NAD(P)-binding Rossmann-fold domains"/>
    <property type="match status" value="1"/>
</dbReference>
<evidence type="ECO:0000313" key="1">
    <source>
        <dbReference type="EMBL" id="KAK4233899.1"/>
    </source>
</evidence>
<protein>
    <recommendedName>
        <fullName evidence="3">Nucleoside-diphosphate-sugar epimerase</fullName>
    </recommendedName>
</protein>
<keyword evidence="2" id="KW-1185">Reference proteome</keyword>
<dbReference type="AlphaFoldDB" id="A0AAN7HAJ6"/>
<organism evidence="1 2">
    <name type="scientific">Achaetomium macrosporum</name>
    <dbReference type="NCBI Taxonomy" id="79813"/>
    <lineage>
        <taxon>Eukaryota</taxon>
        <taxon>Fungi</taxon>
        <taxon>Dikarya</taxon>
        <taxon>Ascomycota</taxon>
        <taxon>Pezizomycotina</taxon>
        <taxon>Sordariomycetes</taxon>
        <taxon>Sordariomycetidae</taxon>
        <taxon>Sordariales</taxon>
        <taxon>Chaetomiaceae</taxon>
        <taxon>Achaetomium</taxon>
    </lineage>
</organism>
<reference evidence="1" key="1">
    <citation type="journal article" date="2023" name="Mol. Phylogenet. Evol.">
        <title>Genome-scale phylogeny and comparative genomics of the fungal order Sordariales.</title>
        <authorList>
            <person name="Hensen N."/>
            <person name="Bonometti L."/>
            <person name="Westerberg I."/>
            <person name="Brannstrom I.O."/>
            <person name="Guillou S."/>
            <person name="Cros-Aarteil S."/>
            <person name="Calhoun S."/>
            <person name="Haridas S."/>
            <person name="Kuo A."/>
            <person name="Mondo S."/>
            <person name="Pangilinan J."/>
            <person name="Riley R."/>
            <person name="LaButti K."/>
            <person name="Andreopoulos B."/>
            <person name="Lipzen A."/>
            <person name="Chen C."/>
            <person name="Yan M."/>
            <person name="Daum C."/>
            <person name="Ng V."/>
            <person name="Clum A."/>
            <person name="Steindorff A."/>
            <person name="Ohm R.A."/>
            <person name="Martin F."/>
            <person name="Silar P."/>
            <person name="Natvig D.O."/>
            <person name="Lalanne C."/>
            <person name="Gautier V."/>
            <person name="Ament-Velasquez S.L."/>
            <person name="Kruys A."/>
            <person name="Hutchinson M.I."/>
            <person name="Powell A.J."/>
            <person name="Barry K."/>
            <person name="Miller A.N."/>
            <person name="Grigoriev I.V."/>
            <person name="Debuchy R."/>
            <person name="Gladieux P."/>
            <person name="Hiltunen Thoren M."/>
            <person name="Johannesson H."/>
        </authorList>
    </citation>
    <scope>NUCLEOTIDE SEQUENCE</scope>
    <source>
        <strain evidence="1">CBS 532.94</strain>
    </source>
</reference>
<gene>
    <name evidence="1" type="ORF">C8A03DRAFT_38352</name>
</gene>
<evidence type="ECO:0000313" key="2">
    <source>
        <dbReference type="Proteomes" id="UP001303760"/>
    </source>
</evidence>
<name>A0AAN7HAJ6_9PEZI</name>
<comment type="caution">
    <text evidence="1">The sequence shown here is derived from an EMBL/GenBank/DDBJ whole genome shotgun (WGS) entry which is preliminary data.</text>
</comment>
<evidence type="ECO:0008006" key="3">
    <source>
        <dbReference type="Google" id="ProtNLM"/>
    </source>
</evidence>
<dbReference type="Proteomes" id="UP001303760">
    <property type="component" value="Unassembled WGS sequence"/>
</dbReference>
<sequence length="260" mass="28377">MHLILTGATGLVGTAVLDAMLKTRDVTKISVLSRRPVKFQDDRINVIIHQNFASYEHDLLEKLQGAQACVWALGISQTQVSKEEYIKITKTFPLAAAKAFQSLSPRSETREPFHFVYVSGDGATLTPGRFTPFFGRIKGETELALAELQKSNPSSLRATTVRPGIVDWTDHAELKPVLPDMGLFRSVAGSIISPVVKRVAKGKLSPTESLGRFLTGMAMGMWDGALDGEGLQRLPGGFTVVENTGFRRLIGLDEVKTQGH</sequence>
<dbReference type="InterPro" id="IPR036291">
    <property type="entry name" value="NAD(P)-bd_dom_sf"/>
</dbReference>
<reference evidence="1" key="2">
    <citation type="submission" date="2023-05" db="EMBL/GenBank/DDBJ databases">
        <authorList>
            <consortium name="Lawrence Berkeley National Laboratory"/>
            <person name="Steindorff A."/>
            <person name="Hensen N."/>
            <person name="Bonometti L."/>
            <person name="Westerberg I."/>
            <person name="Brannstrom I.O."/>
            <person name="Guillou S."/>
            <person name="Cros-Aarteil S."/>
            <person name="Calhoun S."/>
            <person name="Haridas S."/>
            <person name="Kuo A."/>
            <person name="Mondo S."/>
            <person name="Pangilinan J."/>
            <person name="Riley R."/>
            <person name="Labutti K."/>
            <person name="Andreopoulos B."/>
            <person name="Lipzen A."/>
            <person name="Chen C."/>
            <person name="Yanf M."/>
            <person name="Daum C."/>
            <person name="Ng V."/>
            <person name="Clum A."/>
            <person name="Ohm R."/>
            <person name="Martin F."/>
            <person name="Silar P."/>
            <person name="Natvig D."/>
            <person name="Lalanne C."/>
            <person name="Gautier V."/>
            <person name="Ament-Velasquez S.L."/>
            <person name="Kruys A."/>
            <person name="Hutchinson M.I."/>
            <person name="Powell A.J."/>
            <person name="Barry K."/>
            <person name="Miller A.N."/>
            <person name="Grigoriev I.V."/>
            <person name="Debuchy R."/>
            <person name="Gladieux P."/>
            <person name="Thoren M.H."/>
            <person name="Johannesson H."/>
        </authorList>
    </citation>
    <scope>NUCLEOTIDE SEQUENCE</scope>
    <source>
        <strain evidence="1">CBS 532.94</strain>
    </source>
</reference>
<accession>A0AAN7HAJ6</accession>
<dbReference type="EMBL" id="MU860452">
    <property type="protein sequence ID" value="KAK4233899.1"/>
    <property type="molecule type" value="Genomic_DNA"/>
</dbReference>
<proteinExistence type="predicted"/>
<dbReference type="PANTHER" id="PTHR14097">
    <property type="entry name" value="OXIDOREDUCTASE HTATIP2"/>
    <property type="match status" value="1"/>
</dbReference>
<dbReference type="PANTHER" id="PTHR14097:SF8">
    <property type="entry name" value="NAD(P)-BINDING DOMAIN-CONTAINING PROTEIN"/>
    <property type="match status" value="1"/>
</dbReference>
<dbReference type="Gene3D" id="3.40.50.720">
    <property type="entry name" value="NAD(P)-binding Rossmann-like Domain"/>
    <property type="match status" value="1"/>
</dbReference>